<name>A0A3P7P8W2_DRAME</name>
<evidence type="ECO:0000313" key="1">
    <source>
        <dbReference type="EMBL" id="VDN52104.1"/>
    </source>
</evidence>
<dbReference type="AlphaFoldDB" id="A0A3P7P8W2"/>
<evidence type="ECO:0000313" key="2">
    <source>
        <dbReference type="Proteomes" id="UP000274756"/>
    </source>
</evidence>
<gene>
    <name evidence="1" type="ORF">DME_LOCUS2077</name>
</gene>
<proteinExistence type="predicted"/>
<dbReference type="EMBL" id="UYYG01000045">
    <property type="protein sequence ID" value="VDN52104.1"/>
    <property type="molecule type" value="Genomic_DNA"/>
</dbReference>
<keyword evidence="2" id="KW-1185">Reference proteome</keyword>
<dbReference type="Proteomes" id="UP000274756">
    <property type="component" value="Unassembled WGS sequence"/>
</dbReference>
<reference evidence="1 2" key="1">
    <citation type="submission" date="2018-11" db="EMBL/GenBank/DDBJ databases">
        <authorList>
            <consortium name="Pathogen Informatics"/>
        </authorList>
    </citation>
    <scope>NUCLEOTIDE SEQUENCE [LARGE SCALE GENOMIC DNA]</scope>
</reference>
<organism evidence="1 2">
    <name type="scientific">Dracunculus medinensis</name>
    <name type="common">Guinea worm</name>
    <dbReference type="NCBI Taxonomy" id="318479"/>
    <lineage>
        <taxon>Eukaryota</taxon>
        <taxon>Metazoa</taxon>
        <taxon>Ecdysozoa</taxon>
        <taxon>Nematoda</taxon>
        <taxon>Chromadorea</taxon>
        <taxon>Rhabditida</taxon>
        <taxon>Spirurina</taxon>
        <taxon>Dracunculoidea</taxon>
        <taxon>Dracunculidae</taxon>
        <taxon>Dracunculus</taxon>
    </lineage>
</organism>
<protein>
    <submittedName>
        <fullName evidence="1">Uncharacterized protein</fullName>
    </submittedName>
</protein>
<sequence length="274" mass="31496">MKFAERRSLLDEDWGKTLFGPKGILTALFKVIDGMQKRNKMHDVKPIDFAKFFDAFLINSKEGFDPLIELPEFLGICNRLSCGDIYKAIDQFRKSELFSNFQTALQLIQDPKGWEIIGEFLSNPDMIAQFTGDGLLGNLFGSSLSNSKGSEKITPEDGDFGTDFSSLVGSKPFKERKPTPEEWPEIAENVDSEDYYNAVCFTRFPDKKLYSIYSIVNSFLKKYNQTSKRFSASKAITTRKFQRQMTTKSTHRQATKNFRKESDYYAMYYDDIAE</sequence>
<dbReference type="OrthoDB" id="5821209at2759"/>
<accession>A0A3P7P8W2</accession>